<dbReference type="SMART" id="SM00347">
    <property type="entry name" value="HTH_MARR"/>
    <property type="match status" value="1"/>
</dbReference>
<keyword evidence="3" id="KW-1185">Reference proteome</keyword>
<name>A0ABN6XS47_9MICO</name>
<dbReference type="InterPro" id="IPR052526">
    <property type="entry name" value="HTH-type_Bedaq_tolerance"/>
</dbReference>
<protein>
    <submittedName>
        <fullName evidence="2">MarR family transcriptional regulator</fullName>
    </submittedName>
</protein>
<evidence type="ECO:0000313" key="3">
    <source>
        <dbReference type="Proteomes" id="UP001321486"/>
    </source>
</evidence>
<evidence type="ECO:0000313" key="2">
    <source>
        <dbReference type="EMBL" id="BDZ47832.1"/>
    </source>
</evidence>
<dbReference type="EMBL" id="AP027732">
    <property type="protein sequence ID" value="BDZ47832.1"/>
    <property type="molecule type" value="Genomic_DNA"/>
</dbReference>
<dbReference type="Proteomes" id="UP001321486">
    <property type="component" value="Chromosome"/>
</dbReference>
<dbReference type="InterPro" id="IPR036388">
    <property type="entry name" value="WH-like_DNA-bd_sf"/>
</dbReference>
<accession>A0ABN6XS47</accession>
<dbReference type="Pfam" id="PF01047">
    <property type="entry name" value="MarR"/>
    <property type="match status" value="1"/>
</dbReference>
<dbReference type="RefSeq" id="WP_286344913.1">
    <property type="nucleotide sequence ID" value="NZ_AP027732.1"/>
</dbReference>
<sequence length="144" mass="15742">MGATRETVQNVDVAHALEALVTWLRDSREPADLSKSALSALSRLDALGPLRITDLAEREGLTQPGMTTLVNRLVDGGLAERRADPGDGRAVLVALTQDGLARLTDYRVTRTRFISARLEQLDPESRSALADAVPALRRFVEEEH</sequence>
<dbReference type="InterPro" id="IPR000835">
    <property type="entry name" value="HTH_MarR-typ"/>
</dbReference>
<feature type="domain" description="HTH marR-type" evidence="1">
    <location>
        <begin position="10"/>
        <end position="138"/>
    </location>
</feature>
<evidence type="ECO:0000259" key="1">
    <source>
        <dbReference type="PROSITE" id="PS50995"/>
    </source>
</evidence>
<dbReference type="InterPro" id="IPR000225">
    <property type="entry name" value="Armadillo"/>
</dbReference>
<proteinExistence type="predicted"/>
<gene>
    <name evidence="2" type="ORF">GCM10025867_00730</name>
</gene>
<dbReference type="PANTHER" id="PTHR39515:SF2">
    <property type="entry name" value="HTH-TYPE TRANSCRIPTIONAL REGULATOR RV0880"/>
    <property type="match status" value="1"/>
</dbReference>
<reference evidence="3" key="1">
    <citation type="journal article" date="2019" name="Int. J. Syst. Evol. Microbiol.">
        <title>The Global Catalogue of Microorganisms (GCM) 10K type strain sequencing project: providing services to taxonomists for standard genome sequencing and annotation.</title>
        <authorList>
            <consortium name="The Broad Institute Genomics Platform"/>
            <consortium name="The Broad Institute Genome Sequencing Center for Infectious Disease"/>
            <person name="Wu L."/>
            <person name="Ma J."/>
        </authorList>
    </citation>
    <scope>NUCLEOTIDE SEQUENCE [LARGE SCALE GENOMIC DNA]</scope>
    <source>
        <strain evidence="3">NBRC 108728</strain>
    </source>
</reference>
<dbReference type="SUPFAM" id="SSF46785">
    <property type="entry name" value="Winged helix' DNA-binding domain"/>
    <property type="match status" value="1"/>
</dbReference>
<dbReference type="PANTHER" id="PTHR39515">
    <property type="entry name" value="CONSERVED PROTEIN"/>
    <property type="match status" value="1"/>
</dbReference>
<dbReference type="PROSITE" id="PS50176">
    <property type="entry name" value="ARM_REPEAT"/>
    <property type="match status" value="1"/>
</dbReference>
<dbReference type="Gene3D" id="1.10.10.10">
    <property type="entry name" value="Winged helix-like DNA-binding domain superfamily/Winged helix DNA-binding domain"/>
    <property type="match status" value="1"/>
</dbReference>
<dbReference type="InterPro" id="IPR036390">
    <property type="entry name" value="WH_DNA-bd_sf"/>
</dbReference>
<organism evidence="2 3">
    <name type="scientific">Frondihabitans sucicola</name>
    <dbReference type="NCBI Taxonomy" id="1268041"/>
    <lineage>
        <taxon>Bacteria</taxon>
        <taxon>Bacillati</taxon>
        <taxon>Actinomycetota</taxon>
        <taxon>Actinomycetes</taxon>
        <taxon>Micrococcales</taxon>
        <taxon>Microbacteriaceae</taxon>
        <taxon>Frondihabitans</taxon>
    </lineage>
</organism>
<dbReference type="PROSITE" id="PS50995">
    <property type="entry name" value="HTH_MARR_2"/>
    <property type="match status" value="1"/>
</dbReference>